<proteinExistence type="predicted"/>
<dbReference type="EMBL" id="LK028761">
    <property type="protein sequence ID" value="CDS25172.1"/>
    <property type="molecule type" value="Genomic_DNA"/>
</dbReference>
<dbReference type="AlphaFoldDB" id="A0A068WZ62"/>
<reference evidence="3" key="2">
    <citation type="submission" date="2014-06" db="EMBL/GenBank/DDBJ databases">
        <authorList>
            <person name="Aslett M."/>
        </authorList>
    </citation>
    <scope>NUCLEOTIDE SEQUENCE</scope>
</reference>
<dbReference type="PANTHER" id="PTHR10316">
    <property type="entry name" value="MEMBRANE ASSOCIATED GUANYLATE KINASE-RELATED"/>
    <property type="match status" value="1"/>
</dbReference>
<reference evidence="5" key="3">
    <citation type="submission" date="2020-10" db="UniProtKB">
        <authorList>
            <consortium name="WormBaseParasite"/>
        </authorList>
    </citation>
    <scope>IDENTIFICATION</scope>
</reference>
<feature type="domain" description="PDZ" evidence="2">
    <location>
        <begin position="181"/>
        <end position="264"/>
    </location>
</feature>
<dbReference type="Proteomes" id="UP000492820">
    <property type="component" value="Unassembled WGS sequence"/>
</dbReference>
<dbReference type="GO" id="GO:0016301">
    <property type="term" value="F:kinase activity"/>
    <property type="evidence" value="ECO:0007669"/>
    <property type="project" value="UniProtKB-KW"/>
</dbReference>
<dbReference type="InterPro" id="IPR027417">
    <property type="entry name" value="P-loop_NTPase"/>
</dbReference>
<dbReference type="OrthoDB" id="66881at2759"/>
<dbReference type="Gene3D" id="2.30.42.10">
    <property type="match status" value="1"/>
</dbReference>
<dbReference type="Gene3D" id="3.40.50.300">
    <property type="entry name" value="P-loop containing nucleotide triphosphate hydrolases"/>
    <property type="match status" value="1"/>
</dbReference>
<sequence>MAALLLNAKIIVLLRDPMLRAHSWYQHTVPSAQNFTFTEVLNASSSGEAMAFATVASSSFCNVTYHAAQLYYLHLKCVELSVYAEHFRHWLHHYRANSLLASQHVGDRLLSINGVNEASLQREEFTRLVKASGSQFARTVLPCNTSLTPSSEQMQFYNSQLHHHQQQQLHQQEKARAVFFQVTLFYSSCGFGLTIRGGHEFNQMPFTIFQVAEGGPAHLDGRLKVGDELLQINGFMTAGMSYRRAAEIIRASGNMIRLGVRRSLLPTSEVKNFAAPSQPHRPLLSFARFGPLPPTPSSAPVVPQLPLSPPLPPPNLRSPQFSTPSSVHK</sequence>
<evidence type="ECO:0000259" key="2">
    <source>
        <dbReference type="PROSITE" id="PS50106"/>
    </source>
</evidence>
<accession>A0A068WZ62</accession>
<evidence type="ECO:0000313" key="5">
    <source>
        <dbReference type="WBParaSite" id="EgrG_002065200"/>
    </source>
</evidence>
<dbReference type="PROSITE" id="PS50106">
    <property type="entry name" value="PDZ"/>
    <property type="match status" value="1"/>
</dbReference>
<keyword evidence="3" id="KW-0808">Transferase</keyword>
<evidence type="ECO:0000256" key="1">
    <source>
        <dbReference type="SAM" id="MobiDB-lite"/>
    </source>
</evidence>
<feature type="compositionally biased region" description="Pro residues" evidence="1">
    <location>
        <begin position="306"/>
        <end position="316"/>
    </location>
</feature>
<dbReference type="InterPro" id="IPR001478">
    <property type="entry name" value="PDZ"/>
</dbReference>
<organism evidence="3">
    <name type="scientific">Echinococcus granulosus</name>
    <name type="common">Hydatid tapeworm</name>
    <dbReference type="NCBI Taxonomy" id="6210"/>
    <lineage>
        <taxon>Eukaryota</taxon>
        <taxon>Metazoa</taxon>
        <taxon>Spiralia</taxon>
        <taxon>Lophotrochozoa</taxon>
        <taxon>Platyhelminthes</taxon>
        <taxon>Cestoda</taxon>
        <taxon>Eucestoda</taxon>
        <taxon>Cyclophyllidea</taxon>
        <taxon>Taeniidae</taxon>
        <taxon>Echinococcus</taxon>
        <taxon>Echinococcus granulosus group</taxon>
    </lineage>
</organism>
<evidence type="ECO:0000313" key="4">
    <source>
        <dbReference type="Proteomes" id="UP000492820"/>
    </source>
</evidence>
<dbReference type="SUPFAM" id="SSF50156">
    <property type="entry name" value="PDZ domain-like"/>
    <property type="match status" value="1"/>
</dbReference>
<dbReference type="SMART" id="SM00228">
    <property type="entry name" value="PDZ"/>
    <property type="match status" value="1"/>
</dbReference>
<feature type="compositionally biased region" description="Polar residues" evidence="1">
    <location>
        <begin position="320"/>
        <end position="329"/>
    </location>
</feature>
<dbReference type="WBParaSite" id="EgrG_002065200">
    <property type="protein sequence ID" value="EgrG_002065200"/>
    <property type="gene ID" value="EgrG_002065200"/>
</dbReference>
<feature type="region of interest" description="Disordered" evidence="1">
    <location>
        <begin position="295"/>
        <end position="329"/>
    </location>
</feature>
<dbReference type="GO" id="GO:0005737">
    <property type="term" value="C:cytoplasm"/>
    <property type="evidence" value="ECO:0007669"/>
    <property type="project" value="TreeGrafter"/>
</dbReference>
<reference evidence="3 4" key="1">
    <citation type="journal article" date="2013" name="Nature">
        <title>The genomes of four tapeworm species reveal adaptations to parasitism.</title>
        <authorList>
            <person name="Tsai I.J."/>
            <person name="Zarowiecki M."/>
            <person name="Holroyd N."/>
            <person name="Garciarrubio A."/>
            <person name="Sanchez-Flores A."/>
            <person name="Brooks K.L."/>
            <person name="Tracey A."/>
            <person name="Bobes R.J."/>
            <person name="Fragoso G."/>
            <person name="Sciutto E."/>
            <person name="Aslett M."/>
            <person name="Beasley H."/>
            <person name="Bennett H.M."/>
            <person name="Cai J."/>
            <person name="Camicia F."/>
            <person name="Clark R."/>
            <person name="Cucher M."/>
            <person name="De Silva N."/>
            <person name="Day T.A."/>
            <person name="Deplazes P."/>
            <person name="Estrada K."/>
            <person name="Fernandez C."/>
            <person name="Holland P.W."/>
            <person name="Hou J."/>
            <person name="Hu S."/>
            <person name="Huckvale T."/>
            <person name="Hung S.S."/>
            <person name="Kamenetzky L."/>
            <person name="Keane J.A."/>
            <person name="Kiss F."/>
            <person name="Koziol U."/>
            <person name="Lambert O."/>
            <person name="Liu K."/>
            <person name="Luo X."/>
            <person name="Luo Y."/>
            <person name="Macchiaroli N."/>
            <person name="Nichol S."/>
            <person name="Paps J."/>
            <person name="Parkinson J."/>
            <person name="Pouchkina-Stantcheva N."/>
            <person name="Riddiford N."/>
            <person name="Rosenzvit M."/>
            <person name="Salinas G."/>
            <person name="Wasmuth J.D."/>
            <person name="Zamanian M."/>
            <person name="Zheng Y."/>
            <person name="Cai X."/>
            <person name="Soberon X."/>
            <person name="Olson P.D."/>
            <person name="Laclette J.P."/>
            <person name="Brehm K."/>
            <person name="Berriman M."/>
            <person name="Garciarrubio A."/>
            <person name="Bobes R.J."/>
            <person name="Fragoso G."/>
            <person name="Sanchez-Flores A."/>
            <person name="Estrada K."/>
            <person name="Cevallos M.A."/>
            <person name="Morett E."/>
            <person name="Gonzalez V."/>
            <person name="Portillo T."/>
            <person name="Ochoa-Leyva A."/>
            <person name="Jose M.V."/>
            <person name="Sciutto E."/>
            <person name="Landa A."/>
            <person name="Jimenez L."/>
            <person name="Valdes V."/>
            <person name="Carrero J.C."/>
            <person name="Larralde C."/>
            <person name="Morales-Montor J."/>
            <person name="Limon-Lason J."/>
            <person name="Soberon X."/>
            <person name="Laclette J.P."/>
        </authorList>
    </citation>
    <scope>NUCLEOTIDE SEQUENCE [LARGE SCALE GENOMIC DNA]</scope>
</reference>
<dbReference type="InterPro" id="IPR036034">
    <property type="entry name" value="PDZ_sf"/>
</dbReference>
<dbReference type="SUPFAM" id="SSF52540">
    <property type="entry name" value="P-loop containing nucleoside triphosphate hydrolases"/>
    <property type="match status" value="1"/>
</dbReference>
<dbReference type="PANTHER" id="PTHR10316:SF40">
    <property type="entry name" value="LD27118P"/>
    <property type="match status" value="1"/>
</dbReference>
<dbReference type="GO" id="GO:0007165">
    <property type="term" value="P:signal transduction"/>
    <property type="evidence" value="ECO:0007669"/>
    <property type="project" value="TreeGrafter"/>
</dbReference>
<name>A0A068WZ62_ECHGR</name>
<protein>
    <submittedName>
        <fullName evidence="3 5">Membrane associated guanylate kinase, WW and PDZ</fullName>
    </submittedName>
</protein>
<gene>
    <name evidence="3" type="ORF">EgrG_002065200</name>
</gene>
<evidence type="ECO:0000313" key="3">
    <source>
        <dbReference type="EMBL" id="CDS25172.1"/>
    </source>
</evidence>
<dbReference type="Pfam" id="PF00595">
    <property type="entry name" value="PDZ"/>
    <property type="match status" value="1"/>
</dbReference>
<keyword evidence="3" id="KW-0418">Kinase</keyword>